<dbReference type="OrthoDB" id="2352785at2"/>
<evidence type="ECO:0000256" key="1">
    <source>
        <dbReference type="ARBA" id="ARBA00022729"/>
    </source>
</evidence>
<dbReference type="Proteomes" id="UP000243524">
    <property type="component" value="Unassembled WGS sequence"/>
</dbReference>
<evidence type="ECO:0000313" key="5">
    <source>
        <dbReference type="EMBL" id="PKR76671.1"/>
    </source>
</evidence>
<evidence type="ECO:0000256" key="2">
    <source>
        <dbReference type="SAM" id="MobiDB-lite"/>
    </source>
</evidence>
<evidence type="ECO:0000256" key="3">
    <source>
        <dbReference type="SAM" id="SignalP"/>
    </source>
</evidence>
<dbReference type="AlphaFoldDB" id="A0A2I0QQR7"/>
<feature type="region of interest" description="Disordered" evidence="2">
    <location>
        <begin position="25"/>
        <end position="78"/>
    </location>
</feature>
<gene>
    <name evidence="5" type="ORF">CEY16_12695</name>
</gene>
<protein>
    <recommendedName>
        <fullName evidence="4">DUF4352 domain-containing protein</fullName>
    </recommendedName>
</protein>
<evidence type="ECO:0000313" key="6">
    <source>
        <dbReference type="Proteomes" id="UP000243524"/>
    </source>
</evidence>
<dbReference type="EMBL" id="PJNH01000004">
    <property type="protein sequence ID" value="PKR76671.1"/>
    <property type="molecule type" value="Genomic_DNA"/>
</dbReference>
<feature type="domain" description="DUF4352" evidence="4">
    <location>
        <begin position="92"/>
        <end position="192"/>
    </location>
</feature>
<dbReference type="Pfam" id="PF11611">
    <property type="entry name" value="DUF4352"/>
    <property type="match status" value="1"/>
</dbReference>
<feature type="chain" id="PRO_5038771061" description="DUF4352 domain-containing protein" evidence="3">
    <location>
        <begin position="21"/>
        <end position="224"/>
    </location>
</feature>
<dbReference type="RefSeq" id="WP_101332421.1">
    <property type="nucleotide sequence ID" value="NZ_PJNH01000004.1"/>
</dbReference>
<evidence type="ECO:0000259" key="4">
    <source>
        <dbReference type="Pfam" id="PF11611"/>
    </source>
</evidence>
<dbReference type="InterPro" id="IPR029051">
    <property type="entry name" value="DUF4352"/>
</dbReference>
<keyword evidence="6" id="KW-1185">Reference proteome</keyword>
<dbReference type="PROSITE" id="PS51257">
    <property type="entry name" value="PROKAR_LIPOPROTEIN"/>
    <property type="match status" value="1"/>
</dbReference>
<proteinExistence type="predicted"/>
<feature type="signal peptide" evidence="3">
    <location>
        <begin position="1"/>
        <end position="20"/>
    </location>
</feature>
<organism evidence="5 6">
    <name type="scientific">Halalkalibacillus sediminis</name>
    <dbReference type="NCBI Taxonomy" id="2018042"/>
    <lineage>
        <taxon>Bacteria</taxon>
        <taxon>Bacillati</taxon>
        <taxon>Bacillota</taxon>
        <taxon>Bacilli</taxon>
        <taxon>Bacillales</taxon>
        <taxon>Bacillaceae</taxon>
        <taxon>Halalkalibacillus</taxon>
    </lineage>
</organism>
<name>A0A2I0QQR7_9BACI</name>
<dbReference type="Gene3D" id="2.60.40.1240">
    <property type="match status" value="1"/>
</dbReference>
<sequence length="224" mass="24935">MNKWLLLLTIGLIIMLAACGDDEAAEIDTENEETEENVEEDSQDTTDLDEENTEEDSSENGEVNSENAEPGDTIKTEGGTFELQGKMDEPQTFESGPVVLTIEKVVTVSGTLEGEMKDFMEMDEMEYIQVDIAVENTSDEDITFYAAQGTMSTNTGEQIEPDMWLSDHIEGEMMANTKSSGSVMYVLNESQAADVKTMRFVFDAPIDTDWENLGEKIDFEITIK</sequence>
<keyword evidence="1 3" id="KW-0732">Signal</keyword>
<accession>A0A2I0QQR7</accession>
<dbReference type="InterPro" id="IPR029050">
    <property type="entry name" value="Immunoprotect_excell_Ig-like"/>
</dbReference>
<comment type="caution">
    <text evidence="5">The sequence shown here is derived from an EMBL/GenBank/DDBJ whole genome shotgun (WGS) entry which is preliminary data.</text>
</comment>
<feature type="compositionally biased region" description="Acidic residues" evidence="2">
    <location>
        <begin position="25"/>
        <end position="59"/>
    </location>
</feature>
<reference evidence="5 6" key="1">
    <citation type="submission" date="2017-06" db="EMBL/GenBank/DDBJ databases">
        <title>the draft geome sequence of Illustriluteabacillus marina B3227.</title>
        <authorList>
            <person name="He R.-H."/>
            <person name="Du Z.-J."/>
        </authorList>
    </citation>
    <scope>NUCLEOTIDE SEQUENCE [LARGE SCALE GENOMIC DNA]</scope>
    <source>
        <strain evidence="5 6">B3227</strain>
    </source>
</reference>